<dbReference type="GO" id="GO:0030416">
    <property type="term" value="P:methylamine metabolic process"/>
    <property type="evidence" value="ECO:0007669"/>
    <property type="project" value="InterPro"/>
</dbReference>
<feature type="domain" description="Methylamine utilisation protein MauE" evidence="6">
    <location>
        <begin position="5"/>
        <end position="130"/>
    </location>
</feature>
<keyword evidence="8" id="KW-1185">Reference proteome</keyword>
<feature type="transmembrane region" description="Helical" evidence="5">
    <location>
        <begin position="149"/>
        <end position="166"/>
    </location>
</feature>
<feature type="transmembrane region" description="Helical" evidence="5">
    <location>
        <begin position="6"/>
        <end position="24"/>
    </location>
</feature>
<evidence type="ECO:0000313" key="7">
    <source>
        <dbReference type="EMBL" id="GHO91128.1"/>
    </source>
</evidence>
<reference evidence="7" key="1">
    <citation type="submission" date="2020-10" db="EMBL/GenBank/DDBJ databases">
        <title>Taxonomic study of unclassified bacteria belonging to the class Ktedonobacteria.</title>
        <authorList>
            <person name="Yabe S."/>
            <person name="Wang C.M."/>
            <person name="Zheng Y."/>
            <person name="Sakai Y."/>
            <person name="Cavaletti L."/>
            <person name="Monciardini P."/>
            <person name="Donadio S."/>
        </authorList>
    </citation>
    <scope>NUCLEOTIDE SEQUENCE</scope>
    <source>
        <strain evidence="7">ID150040</strain>
    </source>
</reference>
<dbReference type="UniPathway" id="UPA00895"/>
<dbReference type="EMBL" id="BNJK01000001">
    <property type="protein sequence ID" value="GHO91128.1"/>
    <property type="molecule type" value="Genomic_DNA"/>
</dbReference>
<proteinExistence type="predicted"/>
<dbReference type="Proteomes" id="UP000597444">
    <property type="component" value="Unassembled WGS sequence"/>
</dbReference>
<feature type="transmembrane region" description="Helical" evidence="5">
    <location>
        <begin position="73"/>
        <end position="96"/>
    </location>
</feature>
<keyword evidence="2 5" id="KW-0812">Transmembrane</keyword>
<keyword evidence="3 5" id="KW-1133">Transmembrane helix</keyword>
<evidence type="ECO:0000256" key="5">
    <source>
        <dbReference type="SAM" id="Phobius"/>
    </source>
</evidence>
<organism evidence="7 8">
    <name type="scientific">Reticulibacter mediterranei</name>
    <dbReference type="NCBI Taxonomy" id="2778369"/>
    <lineage>
        <taxon>Bacteria</taxon>
        <taxon>Bacillati</taxon>
        <taxon>Chloroflexota</taxon>
        <taxon>Ktedonobacteria</taxon>
        <taxon>Ktedonobacterales</taxon>
        <taxon>Reticulibacteraceae</taxon>
        <taxon>Reticulibacter</taxon>
    </lineage>
</organism>
<protein>
    <recommendedName>
        <fullName evidence="6">Methylamine utilisation protein MauE domain-containing protein</fullName>
    </recommendedName>
</protein>
<dbReference type="AlphaFoldDB" id="A0A8J3ICQ2"/>
<evidence type="ECO:0000256" key="1">
    <source>
        <dbReference type="ARBA" id="ARBA00004141"/>
    </source>
</evidence>
<feature type="transmembrane region" description="Helical" evidence="5">
    <location>
        <begin position="45"/>
        <end position="67"/>
    </location>
</feature>
<sequence length="176" mass="19447">MVICYILAFCRVTIGLVFAISSFGKVRNIQKFKQAILHFQLLPSYLSYPLAVLFLSGELAVVLFVIIGDPLLLPGFALATLLLLIFCGALVSVLVRRMQTACNCFGSSEKNVSYADLWRNLGFILCASLGYETLIWTQGTPVRLGGVEWLLASLGALVFVLIWIELGEIVQLFRPN</sequence>
<evidence type="ECO:0000256" key="4">
    <source>
        <dbReference type="ARBA" id="ARBA00023136"/>
    </source>
</evidence>
<gene>
    <name evidence="7" type="ORF">KSF_011760</name>
</gene>
<evidence type="ECO:0000256" key="3">
    <source>
        <dbReference type="ARBA" id="ARBA00022989"/>
    </source>
</evidence>
<dbReference type="RefSeq" id="WP_220202042.1">
    <property type="nucleotide sequence ID" value="NZ_BNJK01000001.1"/>
</dbReference>
<name>A0A8J3ICQ2_9CHLR</name>
<feature type="transmembrane region" description="Helical" evidence="5">
    <location>
        <begin position="117"/>
        <end position="137"/>
    </location>
</feature>
<accession>A0A8J3ICQ2</accession>
<dbReference type="Pfam" id="PF07291">
    <property type="entry name" value="MauE"/>
    <property type="match status" value="1"/>
</dbReference>
<evidence type="ECO:0000259" key="6">
    <source>
        <dbReference type="Pfam" id="PF07291"/>
    </source>
</evidence>
<comment type="subcellular location">
    <subcellularLocation>
        <location evidence="1">Membrane</location>
        <topology evidence="1">Multi-pass membrane protein</topology>
    </subcellularLocation>
</comment>
<evidence type="ECO:0000313" key="8">
    <source>
        <dbReference type="Proteomes" id="UP000597444"/>
    </source>
</evidence>
<dbReference type="InterPro" id="IPR009908">
    <property type="entry name" value="Methylamine_util_MauE"/>
</dbReference>
<dbReference type="GO" id="GO:0016020">
    <property type="term" value="C:membrane"/>
    <property type="evidence" value="ECO:0007669"/>
    <property type="project" value="UniProtKB-SubCell"/>
</dbReference>
<keyword evidence="4 5" id="KW-0472">Membrane</keyword>
<comment type="caution">
    <text evidence="7">The sequence shown here is derived from an EMBL/GenBank/DDBJ whole genome shotgun (WGS) entry which is preliminary data.</text>
</comment>
<evidence type="ECO:0000256" key="2">
    <source>
        <dbReference type="ARBA" id="ARBA00022692"/>
    </source>
</evidence>